<keyword evidence="1" id="KW-1133">Transmembrane helix</keyword>
<dbReference type="NCBIfam" id="TIGR02870">
    <property type="entry name" value="spore_II_D"/>
    <property type="match status" value="1"/>
</dbReference>
<dbReference type="PANTHER" id="PTHR30032">
    <property type="entry name" value="N-ACETYLMURAMOYL-L-ALANINE AMIDASE-RELATED"/>
    <property type="match status" value="1"/>
</dbReference>
<dbReference type="NCBIfam" id="TIGR02669">
    <property type="entry name" value="SpoIID_LytB"/>
    <property type="match status" value="1"/>
</dbReference>
<evidence type="ECO:0000313" key="4">
    <source>
        <dbReference type="Proteomes" id="UP001597362"/>
    </source>
</evidence>
<dbReference type="PANTHER" id="PTHR30032:SF4">
    <property type="entry name" value="AMIDASE ENHANCER"/>
    <property type="match status" value="1"/>
</dbReference>
<comment type="caution">
    <text evidence="3">The sequence shown here is derived from an EMBL/GenBank/DDBJ whole genome shotgun (WGS) entry which is preliminary data.</text>
</comment>
<reference evidence="4" key="1">
    <citation type="journal article" date="2019" name="Int. J. Syst. Evol. Microbiol.">
        <title>The Global Catalogue of Microorganisms (GCM) 10K type strain sequencing project: providing services to taxonomists for standard genome sequencing and annotation.</title>
        <authorList>
            <consortium name="The Broad Institute Genomics Platform"/>
            <consortium name="The Broad Institute Genome Sequencing Center for Infectious Disease"/>
            <person name="Wu L."/>
            <person name="Ma J."/>
        </authorList>
    </citation>
    <scope>NUCLEOTIDE SEQUENCE [LARGE SCALE GENOMIC DNA]</scope>
    <source>
        <strain evidence="4">GH52</strain>
    </source>
</reference>
<evidence type="ECO:0000313" key="3">
    <source>
        <dbReference type="EMBL" id="MFD2117028.1"/>
    </source>
</evidence>
<organism evidence="3 4">
    <name type="scientific">Paenibacillus yanchengensis</name>
    <dbReference type="NCBI Taxonomy" id="2035833"/>
    <lineage>
        <taxon>Bacteria</taxon>
        <taxon>Bacillati</taxon>
        <taxon>Bacillota</taxon>
        <taxon>Bacilli</taxon>
        <taxon>Bacillales</taxon>
        <taxon>Paenibacillaceae</taxon>
        <taxon>Paenibacillus</taxon>
    </lineage>
</organism>
<proteinExistence type="predicted"/>
<dbReference type="Proteomes" id="UP001597362">
    <property type="component" value="Unassembled WGS sequence"/>
</dbReference>
<evidence type="ECO:0000259" key="2">
    <source>
        <dbReference type="Pfam" id="PF08486"/>
    </source>
</evidence>
<dbReference type="InterPro" id="IPR013693">
    <property type="entry name" value="SpoIID/LytB_N"/>
</dbReference>
<dbReference type="EMBL" id="JBHUHO010000033">
    <property type="protein sequence ID" value="MFD2117028.1"/>
    <property type="molecule type" value="Genomic_DNA"/>
</dbReference>
<feature type="transmembrane region" description="Helical" evidence="1">
    <location>
        <begin position="30"/>
        <end position="49"/>
    </location>
</feature>
<feature type="domain" description="Sporulation stage II protein D amidase enhancer LytB N-terminal" evidence="2">
    <location>
        <begin position="116"/>
        <end position="221"/>
    </location>
</feature>
<keyword evidence="1" id="KW-0812">Transmembrane</keyword>
<protein>
    <submittedName>
        <fullName evidence="3">Stage II sporulation protein D</fullName>
    </submittedName>
</protein>
<dbReference type="InterPro" id="IPR051922">
    <property type="entry name" value="Bact_Sporulation_Assoc"/>
</dbReference>
<sequence length="394" mass="44994">MKGDSMQQYSKTRHAHNRKNRYRIHVRRSWWYWFSFGFVGGLLLFIVFYEPSYVATVLQTNESSESVTIANEKELIDEPAIVVEKQETHKKQNVPADTAKANRPNYEPVVAVYLQEEDKLEEVNLEEYILGVVAGEMPAEFELEALKAQAIAARTYIVRKLEQGADERLTERGADVSNTTRHQVYISKDKLQSYWPAAKQAQYSSKLQQAVEETTGQIVTYEGTPIEASYFSTSNGHTEKAADYWGSDYPYLQSVASPWDKQLSPRYKDQVTLSLHQFYERLGLSGKQASKKPKLKVTEWTAGKRIKTMTINSIPFSGKEVREKLELRSSHFDWDVSKREITLTTYGFGHGVGMSQWGANGMAKEGYTAAEIIAYYYKDTSIEQVSKLAKNNSY</sequence>
<name>A0ABW4YNE6_9BACL</name>
<accession>A0ABW4YNE6</accession>
<keyword evidence="1" id="KW-0472">Membrane</keyword>
<dbReference type="InterPro" id="IPR014225">
    <property type="entry name" value="Spore_II_D_firmicutes"/>
</dbReference>
<dbReference type="Pfam" id="PF08486">
    <property type="entry name" value="SpoIID"/>
    <property type="match status" value="1"/>
</dbReference>
<dbReference type="InterPro" id="IPR013486">
    <property type="entry name" value="SpoIID/LytB"/>
</dbReference>
<evidence type="ECO:0000256" key="1">
    <source>
        <dbReference type="SAM" id="Phobius"/>
    </source>
</evidence>
<keyword evidence="4" id="KW-1185">Reference proteome</keyword>
<dbReference type="RefSeq" id="WP_377773777.1">
    <property type="nucleotide sequence ID" value="NZ_JBHUHO010000033.1"/>
</dbReference>
<gene>
    <name evidence="3" type="primary">spoIID</name>
    <name evidence="3" type="ORF">ACFSJH_14960</name>
</gene>